<feature type="region of interest" description="Disordered" evidence="1">
    <location>
        <begin position="263"/>
        <end position="304"/>
    </location>
</feature>
<feature type="compositionally biased region" description="Low complexity" evidence="1">
    <location>
        <begin position="263"/>
        <end position="275"/>
    </location>
</feature>
<dbReference type="Proteomes" id="UP001176941">
    <property type="component" value="Chromosome 19"/>
</dbReference>
<feature type="region of interest" description="Disordered" evidence="1">
    <location>
        <begin position="1"/>
        <end position="30"/>
    </location>
</feature>
<proteinExistence type="predicted"/>
<evidence type="ECO:0000313" key="3">
    <source>
        <dbReference type="Proteomes" id="UP001176941"/>
    </source>
</evidence>
<sequence length="413" mass="43191">MPSTVQVKPLNDPLYPHGATDKNISGERPLGKKKLLIQMGNVVSRKVSEANLRPERKEDGVYIRLAGEQEWGAARALAWLSSGLFEGRLIVTSKRRSRESRPRGVTDTMHYGHLSVPHGPPAGAADAGGGRPRRVPASRRYHCMHPHSRNSFPTHPRGPDALKSPVSGPRAYPREAHGARPRSRRDPGGLRRRAAQTIGSPGRLLLVVLGPVPAARRLRFPPQQPAGRHRGARGGLGWGASSSFGCPATDSALPGSGSGVLGRGACRGAPGPPRSLLRRPPARGPSPGAPHSLRAAVRGSGARGGGGLVGPGVAGGGAAVDRGTDAGAAARPLAMALGGRALRTSPPRCRHCPTRAEPSPSPAPPAGPHHHLQDARRAERVAAAPCCPPLTSPAGGRLLRLYRRLAWRSPGGK</sequence>
<evidence type="ECO:0000313" key="2">
    <source>
        <dbReference type="EMBL" id="CAI9159385.1"/>
    </source>
</evidence>
<accession>A0ABN8YCX6</accession>
<feature type="region of interest" description="Disordered" evidence="1">
    <location>
        <begin position="96"/>
        <end position="197"/>
    </location>
</feature>
<evidence type="ECO:0000256" key="1">
    <source>
        <dbReference type="SAM" id="MobiDB-lite"/>
    </source>
</evidence>
<gene>
    <name evidence="2" type="ORF">MRATA1EN1_LOCUS8347</name>
</gene>
<feature type="compositionally biased region" description="Basic residues" evidence="1">
    <location>
        <begin position="131"/>
        <end position="148"/>
    </location>
</feature>
<feature type="compositionally biased region" description="Low complexity" evidence="1">
    <location>
        <begin position="289"/>
        <end position="300"/>
    </location>
</feature>
<reference evidence="2" key="1">
    <citation type="submission" date="2023-04" db="EMBL/GenBank/DDBJ databases">
        <authorList>
            <consortium name="ELIXIR-Norway"/>
        </authorList>
    </citation>
    <scope>NUCLEOTIDE SEQUENCE [LARGE SCALE GENOMIC DNA]</scope>
</reference>
<feature type="region of interest" description="Disordered" evidence="1">
    <location>
        <begin position="345"/>
        <end position="380"/>
    </location>
</feature>
<name>A0ABN8YCX6_RANTA</name>
<keyword evidence="3" id="KW-1185">Reference proteome</keyword>
<feature type="compositionally biased region" description="Basic and acidic residues" evidence="1">
    <location>
        <begin position="172"/>
        <end position="189"/>
    </location>
</feature>
<protein>
    <submittedName>
        <fullName evidence="2">Uncharacterized protein</fullName>
    </submittedName>
</protein>
<dbReference type="EMBL" id="OX459955">
    <property type="protein sequence ID" value="CAI9159385.1"/>
    <property type="molecule type" value="Genomic_DNA"/>
</dbReference>
<feature type="compositionally biased region" description="Basic and acidic residues" evidence="1">
    <location>
        <begin position="371"/>
        <end position="380"/>
    </location>
</feature>
<organism evidence="2 3">
    <name type="scientific">Rangifer tarandus platyrhynchus</name>
    <name type="common">Svalbard reindeer</name>
    <dbReference type="NCBI Taxonomy" id="3082113"/>
    <lineage>
        <taxon>Eukaryota</taxon>
        <taxon>Metazoa</taxon>
        <taxon>Chordata</taxon>
        <taxon>Craniata</taxon>
        <taxon>Vertebrata</taxon>
        <taxon>Euteleostomi</taxon>
        <taxon>Mammalia</taxon>
        <taxon>Eutheria</taxon>
        <taxon>Laurasiatheria</taxon>
        <taxon>Artiodactyla</taxon>
        <taxon>Ruminantia</taxon>
        <taxon>Pecora</taxon>
        <taxon>Cervidae</taxon>
        <taxon>Odocoileinae</taxon>
        <taxon>Rangifer</taxon>
    </lineage>
</organism>